<dbReference type="RefSeq" id="WP_317385152.1">
    <property type="nucleotide sequence ID" value="NZ_CP136704.1"/>
</dbReference>
<keyword evidence="2" id="KW-1185">Reference proteome</keyword>
<reference evidence="1 2" key="1">
    <citation type="submission" date="2023-10" db="EMBL/GenBank/DDBJ databases">
        <title>Eight complete genome sequences of bacteria isolated from laboratory stock of Giant Kelp gametophytes.</title>
        <authorList>
            <person name="Tolentino B."/>
            <person name="Nuzhdin S."/>
        </authorList>
    </citation>
    <scope>NUCLEOTIDE SEQUENCE [LARGE SCALE GENOMIC DNA]</scope>
    <source>
        <strain evidence="1 2">LC.270.F.C4</strain>
    </source>
</reference>
<accession>A0ABZ0HDG6</accession>
<protein>
    <submittedName>
        <fullName evidence="1">Head-tail adaptor protein</fullName>
    </submittedName>
</protein>
<sequence>MGAGKYRDAVLVERMAAGGGRDRYGNLQPGDWVRLFSARGWLRQTSGKEKIAAGRLEDTATATLRIRASLTSPAWGITGADRVKVRSQIWAIKGAPIDPEGRGECVELLLERGGAVE</sequence>
<dbReference type="EMBL" id="CP136704">
    <property type="protein sequence ID" value="WOI32878.1"/>
    <property type="molecule type" value="Genomic_DNA"/>
</dbReference>
<evidence type="ECO:0000313" key="1">
    <source>
        <dbReference type="EMBL" id="WOI32878.1"/>
    </source>
</evidence>
<dbReference type="Pfam" id="PF05521">
    <property type="entry name" value="Phage_HCP"/>
    <property type="match status" value="1"/>
</dbReference>
<dbReference type="InterPro" id="IPR038666">
    <property type="entry name" value="SSP1_head-tail_sf"/>
</dbReference>
<organism evidence="1 2">
    <name type="scientific">Tritonibacter scottomollicae</name>
    <name type="common">Epibacterium scottomollicae</name>
    <dbReference type="NCBI Taxonomy" id="483013"/>
    <lineage>
        <taxon>Bacteria</taxon>
        <taxon>Pseudomonadati</taxon>
        <taxon>Pseudomonadota</taxon>
        <taxon>Alphaproteobacteria</taxon>
        <taxon>Rhodobacterales</taxon>
        <taxon>Paracoccaceae</taxon>
        <taxon>Tritonibacter</taxon>
    </lineage>
</organism>
<evidence type="ECO:0000313" key="2">
    <source>
        <dbReference type="Proteomes" id="UP001302666"/>
    </source>
</evidence>
<proteinExistence type="predicted"/>
<dbReference type="Proteomes" id="UP001302666">
    <property type="component" value="Chromosome"/>
</dbReference>
<gene>
    <name evidence="1" type="ORF">R1T40_18370</name>
</gene>
<dbReference type="Gene3D" id="2.40.10.270">
    <property type="entry name" value="Bacteriophage SPP1 head-tail adaptor protein"/>
    <property type="match status" value="1"/>
</dbReference>
<dbReference type="InterPro" id="IPR008767">
    <property type="entry name" value="Phage_SPP1_head-tail_adaptor"/>
</dbReference>
<name>A0ABZ0HDG6_TRISK</name>